<dbReference type="RefSeq" id="WP_168070448.1">
    <property type="nucleotide sequence ID" value="NZ_JAATJC010000001.1"/>
</dbReference>
<dbReference type="Proteomes" id="UP000558192">
    <property type="component" value="Unassembled WGS sequence"/>
</dbReference>
<dbReference type="InterPro" id="IPR054613">
    <property type="entry name" value="Peptidase_S78_dom"/>
</dbReference>
<organism evidence="5 6">
    <name type="scientific">Sphingomonas kaistensis</name>
    <dbReference type="NCBI Taxonomy" id="298708"/>
    <lineage>
        <taxon>Bacteria</taxon>
        <taxon>Pseudomonadati</taxon>
        <taxon>Pseudomonadota</taxon>
        <taxon>Alphaproteobacteria</taxon>
        <taxon>Sphingomonadales</taxon>
        <taxon>Sphingomonadaceae</taxon>
        <taxon>Sphingomonas</taxon>
    </lineage>
</organism>
<keyword evidence="2" id="KW-0645">Protease</keyword>
<keyword evidence="6" id="KW-1185">Reference proteome</keyword>
<evidence type="ECO:0000313" key="5">
    <source>
        <dbReference type="EMBL" id="NJC06940.1"/>
    </source>
</evidence>
<dbReference type="NCBIfam" id="TIGR01543">
    <property type="entry name" value="proheadase_HK97"/>
    <property type="match status" value="1"/>
</dbReference>
<comment type="caution">
    <text evidence="5">The sequence shown here is derived from an EMBL/GenBank/DDBJ whole genome shotgun (WGS) entry which is preliminary data.</text>
</comment>
<dbReference type="InterPro" id="IPR006433">
    <property type="entry name" value="Prohead_protease"/>
</dbReference>
<dbReference type="Pfam" id="PF04586">
    <property type="entry name" value="Peptidase_S78"/>
    <property type="match status" value="1"/>
</dbReference>
<protein>
    <recommendedName>
        <fullName evidence="4">Prohead serine protease domain-containing protein</fullName>
    </recommendedName>
</protein>
<reference evidence="5 6" key="1">
    <citation type="submission" date="2020-03" db="EMBL/GenBank/DDBJ databases">
        <title>Genomic Encyclopedia of Type Strains, Phase IV (KMG-IV): sequencing the most valuable type-strain genomes for metagenomic binning, comparative biology and taxonomic classification.</title>
        <authorList>
            <person name="Goeker M."/>
        </authorList>
    </citation>
    <scope>NUCLEOTIDE SEQUENCE [LARGE SCALE GENOMIC DNA]</scope>
    <source>
        <strain evidence="5 6">DSM 16846</strain>
    </source>
</reference>
<feature type="domain" description="Prohead serine protease" evidence="4">
    <location>
        <begin position="8"/>
        <end position="134"/>
    </location>
</feature>
<gene>
    <name evidence="5" type="ORF">GGQ97_002733</name>
</gene>
<dbReference type="SUPFAM" id="SSF50789">
    <property type="entry name" value="Herpes virus serine proteinase, assemblin"/>
    <property type="match status" value="1"/>
</dbReference>
<name>A0A7X5YAP7_9SPHN</name>
<sequence length="140" mass="15868">MRIERARKGLRFAGYASVFDRVDRGGDIVRAGAFRQSLERNGTVPLLWQHQAGRRVGQIEHLAEDARGLQVIGRLNDDEFGRLLAREIEQGRLSGLSFGYRVRSAEQRASAREIRDLEHLEVSLVRRPMQPLACVHKVAP</sequence>
<evidence type="ECO:0000313" key="6">
    <source>
        <dbReference type="Proteomes" id="UP000558192"/>
    </source>
</evidence>
<accession>A0A7X5YAP7</accession>
<dbReference type="AlphaFoldDB" id="A0A7X5YAP7"/>
<evidence type="ECO:0000256" key="2">
    <source>
        <dbReference type="ARBA" id="ARBA00022670"/>
    </source>
</evidence>
<keyword evidence="3" id="KW-0378">Hydrolase</keyword>
<evidence type="ECO:0000256" key="1">
    <source>
        <dbReference type="ARBA" id="ARBA00022612"/>
    </source>
</evidence>
<proteinExistence type="predicted"/>
<dbReference type="GO" id="GO:0006508">
    <property type="term" value="P:proteolysis"/>
    <property type="evidence" value="ECO:0007669"/>
    <property type="project" value="UniProtKB-KW"/>
</dbReference>
<evidence type="ECO:0000256" key="3">
    <source>
        <dbReference type="ARBA" id="ARBA00022801"/>
    </source>
</evidence>
<dbReference type="EMBL" id="JAATJC010000001">
    <property type="protein sequence ID" value="NJC06940.1"/>
    <property type="molecule type" value="Genomic_DNA"/>
</dbReference>
<dbReference type="GO" id="GO:0008233">
    <property type="term" value="F:peptidase activity"/>
    <property type="evidence" value="ECO:0007669"/>
    <property type="project" value="UniProtKB-KW"/>
</dbReference>
<keyword evidence="1" id="KW-1188">Viral release from host cell</keyword>
<evidence type="ECO:0000259" key="4">
    <source>
        <dbReference type="Pfam" id="PF04586"/>
    </source>
</evidence>